<protein>
    <submittedName>
        <fullName evidence="3">Uncharacterized protein</fullName>
    </submittedName>
</protein>
<reference evidence="3" key="2">
    <citation type="submission" date="2021-02" db="EMBL/GenBank/DDBJ databases">
        <authorList>
            <person name="Kimball J.A."/>
            <person name="Haas M.W."/>
            <person name="Macchietto M."/>
            <person name="Kono T."/>
            <person name="Duquette J."/>
            <person name="Shao M."/>
        </authorList>
    </citation>
    <scope>NUCLEOTIDE SEQUENCE</scope>
    <source>
        <tissue evidence="3">Fresh leaf tissue</tissue>
    </source>
</reference>
<dbReference type="AlphaFoldDB" id="A0A8J5S9I9"/>
<dbReference type="Proteomes" id="UP000729402">
    <property type="component" value="Unassembled WGS sequence"/>
</dbReference>
<dbReference type="EMBL" id="JAAALK010000287">
    <property type="protein sequence ID" value="KAG8058630.1"/>
    <property type="molecule type" value="Genomic_DNA"/>
</dbReference>
<feature type="chain" id="PRO_5035258440" evidence="2">
    <location>
        <begin position="18"/>
        <end position="307"/>
    </location>
</feature>
<reference evidence="3" key="1">
    <citation type="journal article" date="2021" name="bioRxiv">
        <title>Whole Genome Assembly and Annotation of Northern Wild Rice, Zizania palustris L., Supports a Whole Genome Duplication in the Zizania Genus.</title>
        <authorList>
            <person name="Haas M."/>
            <person name="Kono T."/>
            <person name="Macchietto M."/>
            <person name="Millas R."/>
            <person name="McGilp L."/>
            <person name="Shao M."/>
            <person name="Duquette J."/>
            <person name="Hirsch C.N."/>
            <person name="Kimball J."/>
        </authorList>
    </citation>
    <scope>NUCLEOTIDE SEQUENCE</scope>
    <source>
        <tissue evidence="3">Fresh leaf tissue</tissue>
    </source>
</reference>
<feature type="signal peptide" evidence="2">
    <location>
        <begin position="1"/>
        <end position="17"/>
    </location>
</feature>
<sequence length="307" mass="35615">MARLAVAAILLLVIANGGELNAEPAASINPSEVTGVPDAYGAYYEAEAVQSNSLPGSSAKVQESPVDVDHKGFISLLAHKHHRHHHCRHGHRHGLLRQDQDVYRFYRPRDGFHAQEKQLTEVPTELARGEEHREEVVLPVAEPDPDSRRDTAVPAGEVQLPAFHGEQEDDEEMGRAWRRFRRFRHHHHRHHHHQDEQEEDDEHEQAEQGSPVKKFRFHHHDDHDGDEAESATPMRSKRFPHDEDDELEEEMARRWIRKALTRSSLHHHGRRFHHHLHFIHRSEDAAGDDEEKGGVVMRWLKDLVNRF</sequence>
<evidence type="ECO:0000256" key="2">
    <source>
        <dbReference type="SAM" id="SignalP"/>
    </source>
</evidence>
<evidence type="ECO:0000256" key="1">
    <source>
        <dbReference type="SAM" id="MobiDB-lite"/>
    </source>
</evidence>
<proteinExistence type="predicted"/>
<evidence type="ECO:0000313" key="4">
    <source>
        <dbReference type="Proteomes" id="UP000729402"/>
    </source>
</evidence>
<keyword evidence="4" id="KW-1185">Reference proteome</keyword>
<comment type="caution">
    <text evidence="3">The sequence shown here is derived from an EMBL/GenBank/DDBJ whole genome shotgun (WGS) entry which is preliminary data.</text>
</comment>
<evidence type="ECO:0000313" key="3">
    <source>
        <dbReference type="EMBL" id="KAG8058630.1"/>
    </source>
</evidence>
<name>A0A8J5S9I9_ZIZPA</name>
<keyword evidence="2" id="KW-0732">Signal</keyword>
<organism evidence="3 4">
    <name type="scientific">Zizania palustris</name>
    <name type="common">Northern wild rice</name>
    <dbReference type="NCBI Taxonomy" id="103762"/>
    <lineage>
        <taxon>Eukaryota</taxon>
        <taxon>Viridiplantae</taxon>
        <taxon>Streptophyta</taxon>
        <taxon>Embryophyta</taxon>
        <taxon>Tracheophyta</taxon>
        <taxon>Spermatophyta</taxon>
        <taxon>Magnoliopsida</taxon>
        <taxon>Liliopsida</taxon>
        <taxon>Poales</taxon>
        <taxon>Poaceae</taxon>
        <taxon>BOP clade</taxon>
        <taxon>Oryzoideae</taxon>
        <taxon>Oryzeae</taxon>
        <taxon>Zizaniinae</taxon>
        <taxon>Zizania</taxon>
    </lineage>
</organism>
<accession>A0A8J5S9I9</accession>
<feature type="region of interest" description="Disordered" evidence="1">
    <location>
        <begin position="188"/>
        <end position="245"/>
    </location>
</feature>
<gene>
    <name evidence="3" type="ORF">GUJ93_ZPchr0002g25480</name>
</gene>